<gene>
    <name evidence="10" type="ORF">Q9R02_08600</name>
</gene>
<keyword evidence="8" id="KW-1208">Phospholipid metabolism</keyword>
<dbReference type="GO" id="GO:0016301">
    <property type="term" value="F:kinase activity"/>
    <property type="evidence" value="ECO:0007669"/>
    <property type="project" value="UniProtKB-KW"/>
</dbReference>
<protein>
    <submittedName>
        <fullName evidence="10">Diacylglycerol kinase family protein</fullName>
    </submittedName>
</protein>
<dbReference type="SUPFAM" id="SSF111331">
    <property type="entry name" value="NAD kinase/diacylglycerol kinase-like"/>
    <property type="match status" value="1"/>
</dbReference>
<dbReference type="Pfam" id="PF00781">
    <property type="entry name" value="DAGK_cat"/>
    <property type="match status" value="1"/>
</dbReference>
<evidence type="ECO:0000256" key="1">
    <source>
        <dbReference type="ARBA" id="ARBA00001946"/>
    </source>
</evidence>
<dbReference type="Proteomes" id="UP001232725">
    <property type="component" value="Unassembled WGS sequence"/>
</dbReference>
<evidence type="ECO:0000313" key="11">
    <source>
        <dbReference type="Proteomes" id="UP001232725"/>
    </source>
</evidence>
<comment type="cofactor">
    <cofactor evidence="1">
        <name>Mg(2+)</name>
        <dbReference type="ChEBI" id="CHEBI:18420"/>
    </cofactor>
</comment>
<dbReference type="InterPro" id="IPR016064">
    <property type="entry name" value="NAD/diacylglycerol_kinase_sf"/>
</dbReference>
<keyword evidence="5 10" id="KW-0418">Kinase</keyword>
<dbReference type="Pfam" id="PF19279">
    <property type="entry name" value="YegS_C"/>
    <property type="match status" value="1"/>
</dbReference>
<evidence type="ECO:0000256" key="4">
    <source>
        <dbReference type="ARBA" id="ARBA00022741"/>
    </source>
</evidence>
<dbReference type="PROSITE" id="PS50146">
    <property type="entry name" value="DAGK"/>
    <property type="match status" value="1"/>
</dbReference>
<dbReference type="PANTHER" id="PTHR12358">
    <property type="entry name" value="SPHINGOSINE KINASE"/>
    <property type="match status" value="1"/>
</dbReference>
<name>A0ABT9INP9_9MICC</name>
<dbReference type="RefSeq" id="WP_305996255.1">
    <property type="nucleotide sequence ID" value="NZ_JAVALS010000004.1"/>
</dbReference>
<evidence type="ECO:0000259" key="9">
    <source>
        <dbReference type="PROSITE" id="PS50146"/>
    </source>
</evidence>
<dbReference type="Gene3D" id="2.60.200.40">
    <property type="match status" value="1"/>
</dbReference>
<keyword evidence="3" id="KW-0808">Transferase</keyword>
<accession>A0ABT9INP9</accession>
<keyword evidence="6" id="KW-0067">ATP-binding</keyword>
<evidence type="ECO:0000313" key="10">
    <source>
        <dbReference type="EMBL" id="MDP5227207.1"/>
    </source>
</evidence>
<evidence type="ECO:0000256" key="5">
    <source>
        <dbReference type="ARBA" id="ARBA00022777"/>
    </source>
</evidence>
<evidence type="ECO:0000256" key="6">
    <source>
        <dbReference type="ARBA" id="ARBA00022840"/>
    </source>
</evidence>
<dbReference type="EMBL" id="JAVALS010000004">
    <property type="protein sequence ID" value="MDP5227207.1"/>
    <property type="molecule type" value="Genomic_DNA"/>
</dbReference>
<dbReference type="InterPro" id="IPR017438">
    <property type="entry name" value="ATP-NAD_kinase_N"/>
</dbReference>
<reference evidence="10 11" key="1">
    <citation type="submission" date="2023-08" db="EMBL/GenBank/DDBJ databases">
        <title>Arthrobacter horti sp. nov., isolated from forest soil.</title>
        <authorList>
            <person name="Park M."/>
        </authorList>
    </citation>
    <scope>NUCLEOTIDE SEQUENCE [LARGE SCALE GENOMIC DNA]</scope>
    <source>
        <strain evidence="10 11">YJM1</strain>
    </source>
</reference>
<feature type="domain" description="DAGKc" evidence="9">
    <location>
        <begin position="12"/>
        <end position="145"/>
    </location>
</feature>
<keyword evidence="11" id="KW-1185">Reference proteome</keyword>
<dbReference type="InterPro" id="IPR045540">
    <property type="entry name" value="YegS/DAGK_C"/>
</dbReference>
<keyword evidence="7" id="KW-0594">Phospholipid biosynthesis</keyword>
<comment type="similarity">
    <text evidence="2">Belongs to the diacylglycerol/lipid kinase family.</text>
</comment>
<keyword evidence="7" id="KW-0443">Lipid metabolism</keyword>
<dbReference type="PANTHER" id="PTHR12358:SF106">
    <property type="entry name" value="LIPID KINASE YEGS"/>
    <property type="match status" value="1"/>
</dbReference>
<keyword evidence="7" id="KW-0444">Lipid biosynthesis</keyword>
<evidence type="ECO:0000256" key="2">
    <source>
        <dbReference type="ARBA" id="ARBA00005983"/>
    </source>
</evidence>
<evidence type="ECO:0000256" key="7">
    <source>
        <dbReference type="ARBA" id="ARBA00023209"/>
    </source>
</evidence>
<dbReference type="InterPro" id="IPR050187">
    <property type="entry name" value="Lipid_Phosphate_FormReg"/>
</dbReference>
<dbReference type="InterPro" id="IPR001206">
    <property type="entry name" value="Diacylglycerol_kinase_cat_dom"/>
</dbReference>
<sequence length="308" mass="32024">MNRNRTVKPGLPDGRRVLLVVNPAAGGADGFRRARLAAEVFRAAGAQVTVLEPAVPDGLPELLDRAADDADALVAVGGDGLVQCVAEAALRRGLPLGIVPAGTGNDAARALRLPKHPRAAARRAVAGWANGGRPADVARVTLSDGAVRHFLTALAAGFDAVVNERANSWRRPRGGLKYVLALLACLPSVRPVRYRLRVHGVAEETTAVILTVANGPSFGGGLRIAPAARLDDGALDLVTVDPIPRLALLTVFPLAFAGLHVLHPAVHIRRVRHVTIVSGGPRCYADGEPIGLAPLEVDVLPGALTVLA</sequence>
<evidence type="ECO:0000256" key="3">
    <source>
        <dbReference type="ARBA" id="ARBA00022679"/>
    </source>
</evidence>
<keyword evidence="4" id="KW-0547">Nucleotide-binding</keyword>
<organism evidence="10 11">
    <name type="scientific">Arthrobacter horti</name>
    <dbReference type="NCBI Taxonomy" id="3068273"/>
    <lineage>
        <taxon>Bacteria</taxon>
        <taxon>Bacillati</taxon>
        <taxon>Actinomycetota</taxon>
        <taxon>Actinomycetes</taxon>
        <taxon>Micrococcales</taxon>
        <taxon>Micrococcaceae</taxon>
        <taxon>Arthrobacter</taxon>
    </lineage>
</organism>
<proteinExistence type="inferred from homology"/>
<evidence type="ECO:0000256" key="8">
    <source>
        <dbReference type="ARBA" id="ARBA00023264"/>
    </source>
</evidence>
<comment type="caution">
    <text evidence="10">The sequence shown here is derived from an EMBL/GenBank/DDBJ whole genome shotgun (WGS) entry which is preliminary data.</text>
</comment>
<dbReference type="Gene3D" id="3.40.50.10330">
    <property type="entry name" value="Probable inorganic polyphosphate/atp-NAD kinase, domain 1"/>
    <property type="match status" value="1"/>
</dbReference>
<dbReference type="SMART" id="SM00046">
    <property type="entry name" value="DAGKc"/>
    <property type="match status" value="1"/>
</dbReference>